<protein>
    <recommendedName>
        <fullName evidence="3">GAG-pre-integrase domain-containing protein</fullName>
    </recommendedName>
</protein>
<keyword evidence="2" id="KW-1185">Reference proteome</keyword>
<gene>
    <name evidence="1" type="ORF">DERF_009063</name>
</gene>
<evidence type="ECO:0008006" key="3">
    <source>
        <dbReference type="Google" id="ProtNLM"/>
    </source>
</evidence>
<comment type="caution">
    <text evidence="1">The sequence shown here is derived from an EMBL/GenBank/DDBJ whole genome shotgun (WGS) entry which is preliminary data.</text>
</comment>
<evidence type="ECO:0000313" key="2">
    <source>
        <dbReference type="Proteomes" id="UP000790347"/>
    </source>
</evidence>
<evidence type="ECO:0000313" key="1">
    <source>
        <dbReference type="EMBL" id="KAH9510540.1"/>
    </source>
</evidence>
<reference evidence="1" key="2">
    <citation type="journal article" date="2022" name="Res Sq">
        <title>Comparative Genomics Reveals Insights into the Divergent Evolution of Astigmatic Mites and Household Pest Adaptations.</title>
        <authorList>
            <person name="Xiong Q."/>
            <person name="Wan A.T.-Y."/>
            <person name="Liu X.-Y."/>
            <person name="Fung C.S.-H."/>
            <person name="Xiao X."/>
            <person name="Malainual N."/>
            <person name="Hou J."/>
            <person name="Wang L."/>
            <person name="Wang M."/>
            <person name="Yang K."/>
            <person name="Cui Y."/>
            <person name="Leung E."/>
            <person name="Nong W."/>
            <person name="Shin S.-K."/>
            <person name="Au S."/>
            <person name="Jeong K.Y."/>
            <person name="Chew F.T."/>
            <person name="Hui J."/>
            <person name="Leung T.F."/>
            <person name="Tungtrongchitr A."/>
            <person name="Zhong N."/>
            <person name="Liu Z."/>
            <person name="Tsui S."/>
        </authorList>
    </citation>
    <scope>NUCLEOTIDE SEQUENCE</scope>
    <source>
        <strain evidence="1">Derf</strain>
        <tissue evidence="1">Whole organism</tissue>
    </source>
</reference>
<reference evidence="1" key="1">
    <citation type="submission" date="2013-05" db="EMBL/GenBank/DDBJ databases">
        <authorList>
            <person name="Yim A.K.Y."/>
            <person name="Chan T.F."/>
            <person name="Ji K.M."/>
            <person name="Liu X.Y."/>
            <person name="Zhou J.W."/>
            <person name="Li R.Q."/>
            <person name="Yang K.Y."/>
            <person name="Li J."/>
            <person name="Li M."/>
            <person name="Law P.T.W."/>
            <person name="Wu Y.L."/>
            <person name="Cai Z.L."/>
            <person name="Qin H."/>
            <person name="Bao Y."/>
            <person name="Leung R.K.K."/>
            <person name="Ng P.K.S."/>
            <person name="Zou J."/>
            <person name="Zhong X.J."/>
            <person name="Ran P.X."/>
            <person name="Zhong N.S."/>
            <person name="Liu Z.G."/>
            <person name="Tsui S.K.W."/>
        </authorList>
    </citation>
    <scope>NUCLEOTIDE SEQUENCE</scope>
    <source>
        <strain evidence="1">Derf</strain>
        <tissue evidence="1">Whole organism</tissue>
    </source>
</reference>
<accession>A0A922HU85</accession>
<proteinExistence type="predicted"/>
<name>A0A922HU85_DERFA</name>
<dbReference type="EMBL" id="ASGP02000004">
    <property type="protein sequence ID" value="KAH9510540.1"/>
    <property type="molecule type" value="Genomic_DNA"/>
</dbReference>
<dbReference type="AlphaFoldDB" id="A0A922HU85"/>
<dbReference type="Proteomes" id="UP000790347">
    <property type="component" value="Unassembled WGS sequence"/>
</dbReference>
<organism evidence="1 2">
    <name type="scientific">Dermatophagoides farinae</name>
    <name type="common">American house dust mite</name>
    <dbReference type="NCBI Taxonomy" id="6954"/>
    <lineage>
        <taxon>Eukaryota</taxon>
        <taxon>Metazoa</taxon>
        <taxon>Ecdysozoa</taxon>
        <taxon>Arthropoda</taxon>
        <taxon>Chelicerata</taxon>
        <taxon>Arachnida</taxon>
        <taxon>Acari</taxon>
        <taxon>Acariformes</taxon>
        <taxon>Sarcoptiformes</taxon>
        <taxon>Astigmata</taxon>
        <taxon>Psoroptidia</taxon>
        <taxon>Analgoidea</taxon>
        <taxon>Pyroglyphidae</taxon>
        <taxon>Dermatophagoidinae</taxon>
        <taxon>Dermatophagoides</taxon>
    </lineage>
</organism>
<sequence>MFHSSYPIQPNLSSSSSSILSSAATTTTTTATATGINHPLQFSSSTTCSTLSTSTISTISSINNNGHQSLLYNKQVEFELASDETVTSKKIGNIIIQPKPDCKLLLKDVAYGGFSSNLISVRKLTEDGFKIIFEDNIAYISKNDISFTAKTDENNLWIINSQPKNIVLNLWHKRLAHCGQNQIRSKILHPKPIIAHVGNKFKHNSIAIQSESLTKSMDELAISNCLNTEWMARINRSLSSPMISIDFSTIMVNLISKCKNQMVPSIKAILNYDFNANYILKSFLDNLKNNFNYGDIKFNDGAFHKSTCNISNCFTLL</sequence>